<sequence>MNVIDIINEINLTYPDIDKNTKATSQLIKDSEWYVNKPLPESYKKFVKYFSNGIFLFEVEPILGVGRDLKGLPCGMIVPSGVLVQKDNSCFIAPENRYVDRAKLIAFTAGSALDLSLDHWVFIADDSPENNEYKIGYVTQNTGNIALVLNSFEEWLNIFWQYNKDEDTQVSVFHSLYKTFDERDIILSSV</sequence>
<proteinExistence type="predicted"/>
<dbReference type="AlphaFoldDB" id="G8LW69"/>
<dbReference type="KEGG" id="ccl:Clocl_3199"/>
<dbReference type="InterPro" id="IPR018958">
    <property type="entry name" value="Knr4/Smi1-like_dom"/>
</dbReference>
<dbReference type="RefSeq" id="WP_014256251.1">
    <property type="nucleotide sequence ID" value="NC_016627.1"/>
</dbReference>
<dbReference type="EMBL" id="CP003065">
    <property type="protein sequence ID" value="AEV69716.1"/>
    <property type="molecule type" value="Genomic_DNA"/>
</dbReference>
<feature type="domain" description="Knr4/Smi1-like" evidence="1">
    <location>
        <begin position="23"/>
        <end position="157"/>
    </location>
</feature>
<dbReference type="Proteomes" id="UP000005435">
    <property type="component" value="Chromosome"/>
</dbReference>
<dbReference type="Gene3D" id="3.40.1580.10">
    <property type="entry name" value="SMI1/KNR4-like"/>
    <property type="match status" value="1"/>
</dbReference>
<evidence type="ECO:0000259" key="1">
    <source>
        <dbReference type="Pfam" id="PF09346"/>
    </source>
</evidence>
<name>G8LW69_ACECE</name>
<dbReference type="SUPFAM" id="SSF160631">
    <property type="entry name" value="SMI1/KNR4-like"/>
    <property type="match status" value="1"/>
</dbReference>
<dbReference type="OrthoDB" id="2223083at2"/>
<keyword evidence="3" id="KW-1185">Reference proteome</keyword>
<reference evidence="2 3" key="2">
    <citation type="journal article" date="2012" name="Stand. Genomic Sci.">
        <title>Complete Genome Sequence of Clostridium clariflavum DSM 19732.</title>
        <authorList>
            <person name="Izquierdo J.A."/>
            <person name="Goodwin L."/>
            <person name="Davenport K.W."/>
            <person name="Teshima H."/>
            <person name="Bruce D."/>
            <person name="Detter C."/>
            <person name="Tapia R."/>
            <person name="Han S."/>
            <person name="Land M."/>
            <person name="Hauser L."/>
            <person name="Jeffries C.D."/>
            <person name="Han J."/>
            <person name="Pitluck S."/>
            <person name="Nolan M."/>
            <person name="Chen A."/>
            <person name="Huntemann M."/>
            <person name="Mavromatis K."/>
            <person name="Mikhailova N."/>
            <person name="Liolios K."/>
            <person name="Woyke T."/>
            <person name="Lynd L.R."/>
        </authorList>
    </citation>
    <scope>NUCLEOTIDE SEQUENCE [LARGE SCALE GENOMIC DNA]</scope>
    <source>
        <strain evidence="3">DSM 19732 / NBRC 101661 / EBR45</strain>
    </source>
</reference>
<gene>
    <name evidence="2" type="ordered locus">Clocl_3199</name>
</gene>
<evidence type="ECO:0000313" key="2">
    <source>
        <dbReference type="EMBL" id="AEV69716.1"/>
    </source>
</evidence>
<protein>
    <recommendedName>
        <fullName evidence="1">Knr4/Smi1-like domain-containing protein</fullName>
    </recommendedName>
</protein>
<reference evidence="3" key="1">
    <citation type="submission" date="2011-12" db="EMBL/GenBank/DDBJ databases">
        <title>Complete sequence of Clostridium clariflavum DSM 19732.</title>
        <authorList>
            <consortium name="US DOE Joint Genome Institute"/>
            <person name="Lucas S."/>
            <person name="Han J."/>
            <person name="Lapidus A."/>
            <person name="Cheng J.-F."/>
            <person name="Goodwin L."/>
            <person name="Pitluck S."/>
            <person name="Peters L."/>
            <person name="Teshima H."/>
            <person name="Detter J.C."/>
            <person name="Han C."/>
            <person name="Tapia R."/>
            <person name="Land M."/>
            <person name="Hauser L."/>
            <person name="Kyrpides N."/>
            <person name="Ivanova N."/>
            <person name="Pagani I."/>
            <person name="Kitzmiller T."/>
            <person name="Lynd L."/>
            <person name="Izquierdo J."/>
            <person name="Woyke T."/>
        </authorList>
    </citation>
    <scope>NUCLEOTIDE SEQUENCE [LARGE SCALE GENOMIC DNA]</scope>
    <source>
        <strain evidence="3">DSM 19732 / NBRC 101661 / EBR45</strain>
    </source>
</reference>
<evidence type="ECO:0000313" key="3">
    <source>
        <dbReference type="Proteomes" id="UP000005435"/>
    </source>
</evidence>
<accession>G8LW69</accession>
<dbReference type="Pfam" id="PF09346">
    <property type="entry name" value="SMI1_KNR4"/>
    <property type="match status" value="1"/>
</dbReference>
<dbReference type="HOGENOM" id="CLU_1425731_0_0_9"/>
<organism evidence="2 3">
    <name type="scientific">Acetivibrio clariflavus (strain DSM 19732 / NBRC 101661 / EBR45)</name>
    <name type="common">Clostridium clariflavum</name>
    <dbReference type="NCBI Taxonomy" id="720554"/>
    <lineage>
        <taxon>Bacteria</taxon>
        <taxon>Bacillati</taxon>
        <taxon>Bacillota</taxon>
        <taxon>Clostridia</taxon>
        <taxon>Eubacteriales</taxon>
        <taxon>Oscillospiraceae</taxon>
        <taxon>Acetivibrio</taxon>
    </lineage>
</organism>
<dbReference type="InterPro" id="IPR037883">
    <property type="entry name" value="Knr4/Smi1-like_sf"/>
</dbReference>